<sequence>SQCLIQPPRDRPYFLLLRGYGKEDFVLYIMTRPQHIFGRPEKPGGGGNPETPPATPENPETPQKSDLGPFSVVDTFLSAPDILPRHCLVQATPGLGGGDPNGDPPSATVRPFRGAAATLNGSPLLRRAALNPGDLLGLGEHVLLLYKDPRIGEGSRPPWMPPPRASLGVLGVLGCAGCGRSPQERRDVLRVALETPKAELRYRPQDEGTLLREILNVDLGADLGEGSPGGDHGGDLGDSGEDLGGLAPAFLLGLCLEHAAREFPAGHFPELLGRVAGMLRETVWEKIKEIGDRQPESPPDGDPPPALDLAGVTSDLRPLLLWLANAVELLNLAQGHVLAMERELDIEGPCPELERDLESCDEALGVLDEVIMSTFQQSVYYLTKVTPKPTWAPQNSLEGLGGIWGDLGKDLGWFVWDLGGVGRICGDLSGIITQESPKKVLKNHKNIRKKSEKTPNRSRFPPNPAGSAGPFFQWWVGVRLRTNLDLVLDGLGALGLGDIAGDFFRKLSATANLLCTPRGCLEQ</sequence>
<keyword evidence="3" id="KW-1185">Reference proteome</keyword>
<feature type="region of interest" description="Disordered" evidence="1">
    <location>
        <begin position="37"/>
        <end position="70"/>
    </location>
</feature>
<evidence type="ECO:0000256" key="1">
    <source>
        <dbReference type="SAM" id="MobiDB-lite"/>
    </source>
</evidence>
<dbReference type="GO" id="GO:0035024">
    <property type="term" value="P:negative regulation of Rho protein signal transduction"/>
    <property type="evidence" value="ECO:0007669"/>
    <property type="project" value="TreeGrafter"/>
</dbReference>
<feature type="non-terminal residue" evidence="2">
    <location>
        <position position="1"/>
    </location>
</feature>
<dbReference type="SUPFAM" id="SSF49879">
    <property type="entry name" value="SMAD/FHA domain"/>
    <property type="match status" value="1"/>
</dbReference>
<dbReference type="EMBL" id="VYXG01003791">
    <property type="protein sequence ID" value="NWT81907.1"/>
    <property type="molecule type" value="Genomic_DNA"/>
</dbReference>
<evidence type="ECO:0000313" key="2">
    <source>
        <dbReference type="EMBL" id="NWT81907.1"/>
    </source>
</evidence>
<dbReference type="Proteomes" id="UP000547499">
    <property type="component" value="Unassembled WGS sequence"/>
</dbReference>
<dbReference type="Gene3D" id="2.60.200.20">
    <property type="match status" value="1"/>
</dbReference>
<evidence type="ECO:0000313" key="3">
    <source>
        <dbReference type="Proteomes" id="UP000547499"/>
    </source>
</evidence>
<dbReference type="GO" id="GO:0005911">
    <property type="term" value="C:cell-cell junction"/>
    <property type="evidence" value="ECO:0007669"/>
    <property type="project" value="TreeGrafter"/>
</dbReference>
<reference evidence="2 3" key="1">
    <citation type="submission" date="2019-09" db="EMBL/GenBank/DDBJ databases">
        <title>Bird 10,000 Genomes (B10K) Project - Family phase.</title>
        <authorList>
            <person name="Zhang G."/>
        </authorList>
    </citation>
    <scope>NUCLEOTIDE SEQUENCE [LARGE SCALE GENOMIC DNA]</scope>
    <source>
        <strain evidence="2">B10K-DU-001-65</strain>
        <tissue evidence="2">Muscle</tissue>
    </source>
</reference>
<dbReference type="InterPro" id="IPR052072">
    <property type="entry name" value="Vascular_dev_regulator"/>
</dbReference>
<feature type="non-terminal residue" evidence="2">
    <location>
        <position position="523"/>
    </location>
</feature>
<dbReference type="GO" id="GO:0001525">
    <property type="term" value="P:angiogenesis"/>
    <property type="evidence" value="ECO:0007669"/>
    <property type="project" value="TreeGrafter"/>
</dbReference>
<dbReference type="AlphaFoldDB" id="A0A7K5RQ73"/>
<dbReference type="PANTHER" id="PTHR16027">
    <property type="entry name" value="DILUTE DOMAIN-CONTAINING PROTEIN YPR089W"/>
    <property type="match status" value="1"/>
</dbReference>
<accession>A0A7K5RQ73</accession>
<name>A0A7K5RQ73_LANLU</name>
<dbReference type="PANTHER" id="PTHR16027:SF4">
    <property type="entry name" value="RAS-INTERACTING PROTEIN 1"/>
    <property type="match status" value="1"/>
</dbReference>
<feature type="region of interest" description="Disordered" evidence="1">
    <location>
        <begin position="445"/>
        <end position="465"/>
    </location>
</feature>
<comment type="caution">
    <text evidence="2">The sequence shown here is derived from an EMBL/GenBank/DDBJ whole genome shotgun (WGS) entry which is preliminary data.</text>
</comment>
<organism evidence="2 3">
    <name type="scientific">Lanius ludovicianus</name>
    <name type="common">Loggerhead shrike</name>
    <dbReference type="NCBI Taxonomy" id="28713"/>
    <lineage>
        <taxon>Eukaryota</taxon>
        <taxon>Metazoa</taxon>
        <taxon>Chordata</taxon>
        <taxon>Craniata</taxon>
        <taxon>Vertebrata</taxon>
        <taxon>Euteleostomi</taxon>
        <taxon>Archelosauria</taxon>
        <taxon>Archosauria</taxon>
        <taxon>Dinosauria</taxon>
        <taxon>Saurischia</taxon>
        <taxon>Theropoda</taxon>
        <taxon>Coelurosauria</taxon>
        <taxon>Aves</taxon>
        <taxon>Neognathae</taxon>
        <taxon>Neoaves</taxon>
        <taxon>Telluraves</taxon>
        <taxon>Australaves</taxon>
        <taxon>Passeriformes</taxon>
        <taxon>Corvoidea</taxon>
        <taxon>Laniidae</taxon>
        <taxon>Lanius</taxon>
    </lineage>
</organism>
<proteinExistence type="predicted"/>
<gene>
    <name evidence="2" type="primary">Rasip1</name>
    <name evidence="2" type="ORF">LANLUD_R15779</name>
</gene>
<dbReference type="GO" id="GO:0051020">
    <property type="term" value="F:GTPase binding"/>
    <property type="evidence" value="ECO:0007669"/>
    <property type="project" value="TreeGrafter"/>
</dbReference>
<protein>
    <submittedName>
        <fullName evidence="2">RAIN protein</fullName>
    </submittedName>
</protein>
<dbReference type="InterPro" id="IPR008984">
    <property type="entry name" value="SMAD_FHA_dom_sf"/>
</dbReference>